<gene>
    <name evidence="1" type="ORF">H9913_10505</name>
</gene>
<reference evidence="1" key="1">
    <citation type="journal article" date="2021" name="PeerJ">
        <title>Extensive microbial diversity within the chicken gut microbiome revealed by metagenomics and culture.</title>
        <authorList>
            <person name="Gilroy R."/>
            <person name="Ravi A."/>
            <person name="Getino M."/>
            <person name="Pursley I."/>
            <person name="Horton D.L."/>
            <person name="Alikhan N.F."/>
            <person name="Baker D."/>
            <person name="Gharbi K."/>
            <person name="Hall N."/>
            <person name="Watson M."/>
            <person name="Adriaenssens E.M."/>
            <person name="Foster-Nyarko E."/>
            <person name="Jarju S."/>
            <person name="Secka A."/>
            <person name="Antonio M."/>
            <person name="Oren A."/>
            <person name="Chaudhuri R.R."/>
            <person name="La Ragione R."/>
            <person name="Hildebrand F."/>
            <person name="Pallen M.J."/>
        </authorList>
    </citation>
    <scope>NUCLEOTIDE SEQUENCE</scope>
    <source>
        <strain evidence="1">ChiW19-6364</strain>
    </source>
</reference>
<organism evidence="1 2">
    <name type="scientific">Candidatus Blautia stercoripullorum</name>
    <dbReference type="NCBI Taxonomy" id="2838502"/>
    <lineage>
        <taxon>Bacteria</taxon>
        <taxon>Bacillati</taxon>
        <taxon>Bacillota</taxon>
        <taxon>Clostridia</taxon>
        <taxon>Lachnospirales</taxon>
        <taxon>Lachnospiraceae</taxon>
        <taxon>Blautia</taxon>
    </lineage>
</organism>
<evidence type="ECO:0000313" key="1">
    <source>
        <dbReference type="EMBL" id="HJD40445.1"/>
    </source>
</evidence>
<accession>A0A9D2R8N4</accession>
<evidence type="ECO:0000313" key="2">
    <source>
        <dbReference type="Proteomes" id="UP000823850"/>
    </source>
</evidence>
<dbReference type="AlphaFoldDB" id="A0A9D2R8N4"/>
<proteinExistence type="predicted"/>
<protein>
    <submittedName>
        <fullName evidence="1">Uncharacterized protein</fullName>
    </submittedName>
</protein>
<reference evidence="1" key="2">
    <citation type="submission" date="2021-04" db="EMBL/GenBank/DDBJ databases">
        <authorList>
            <person name="Gilroy R."/>
        </authorList>
    </citation>
    <scope>NUCLEOTIDE SEQUENCE</scope>
    <source>
        <strain evidence="1">ChiW19-6364</strain>
    </source>
</reference>
<dbReference type="Proteomes" id="UP000823850">
    <property type="component" value="Unassembled WGS sequence"/>
</dbReference>
<sequence length="184" mass="22309">MKMFREPRVEGIRYARFLLRMAEDYKAKKGAGNTWETQKLLRQIRGDKRKKTICRNMDYLVLSWMQFLTTLPEWKEEELWAVKVAKMAVIQFPDLPKCKPLFRAKWKQPGGTEAEEMRNLLCRISDREKDEFMQAFWMQLKTAKREKQQHLTEFFLEWIWVTPEKTQVLESLRYWAADYCLPFV</sequence>
<name>A0A9D2R8N4_9FIRM</name>
<comment type="caution">
    <text evidence="1">The sequence shown here is derived from an EMBL/GenBank/DDBJ whole genome shotgun (WGS) entry which is preliminary data.</text>
</comment>
<dbReference type="EMBL" id="DWUX01000188">
    <property type="protein sequence ID" value="HJD40445.1"/>
    <property type="molecule type" value="Genomic_DNA"/>
</dbReference>